<protein>
    <submittedName>
        <fullName evidence="2">Uncharacterized protein</fullName>
    </submittedName>
</protein>
<feature type="region of interest" description="Disordered" evidence="1">
    <location>
        <begin position="1"/>
        <end position="21"/>
    </location>
</feature>
<evidence type="ECO:0000313" key="2">
    <source>
        <dbReference type="EMBL" id="CAF1541883.1"/>
    </source>
</evidence>
<comment type="caution">
    <text evidence="2">The sequence shown here is derived from an EMBL/GenBank/DDBJ whole genome shotgun (WGS) entry which is preliminary data.</text>
</comment>
<gene>
    <name evidence="2" type="ORF">GPM918_LOCUS38679</name>
    <name evidence="3" type="ORF">SRO942_LOCUS39518</name>
</gene>
<feature type="compositionally biased region" description="Acidic residues" evidence="1">
    <location>
        <begin position="1"/>
        <end position="11"/>
    </location>
</feature>
<dbReference type="EMBL" id="CAJNOQ010025969">
    <property type="protein sequence ID" value="CAF1541883.1"/>
    <property type="molecule type" value="Genomic_DNA"/>
</dbReference>
<evidence type="ECO:0000313" key="4">
    <source>
        <dbReference type="Proteomes" id="UP000663829"/>
    </source>
</evidence>
<accession>A0A815WDL5</accession>
<dbReference type="EMBL" id="CAJOBC010091607">
    <property type="protein sequence ID" value="CAF4402313.1"/>
    <property type="molecule type" value="Genomic_DNA"/>
</dbReference>
<dbReference type="Proteomes" id="UP000663829">
    <property type="component" value="Unassembled WGS sequence"/>
</dbReference>
<feature type="compositionally biased region" description="Polar residues" evidence="1">
    <location>
        <begin position="183"/>
        <end position="197"/>
    </location>
</feature>
<evidence type="ECO:0000256" key="1">
    <source>
        <dbReference type="SAM" id="MobiDB-lite"/>
    </source>
</evidence>
<dbReference type="AlphaFoldDB" id="A0A815WDL5"/>
<organism evidence="2 4">
    <name type="scientific">Didymodactylos carnosus</name>
    <dbReference type="NCBI Taxonomy" id="1234261"/>
    <lineage>
        <taxon>Eukaryota</taxon>
        <taxon>Metazoa</taxon>
        <taxon>Spiralia</taxon>
        <taxon>Gnathifera</taxon>
        <taxon>Rotifera</taxon>
        <taxon>Eurotatoria</taxon>
        <taxon>Bdelloidea</taxon>
        <taxon>Philodinida</taxon>
        <taxon>Philodinidae</taxon>
        <taxon>Didymodactylos</taxon>
    </lineage>
</organism>
<dbReference type="Proteomes" id="UP000681722">
    <property type="component" value="Unassembled WGS sequence"/>
</dbReference>
<feature type="non-terminal residue" evidence="2">
    <location>
        <position position="1"/>
    </location>
</feature>
<keyword evidence="4" id="KW-1185">Reference proteome</keyword>
<feature type="region of interest" description="Disordered" evidence="1">
    <location>
        <begin position="163"/>
        <end position="203"/>
    </location>
</feature>
<sequence>DSEQVGQESEEVFNGTEKGFQTHTRVEDMNFDKTIIRLPLMINSVETTDPEAGSKIHLYKIKISIFTFEGTHELIPDDRLIYEKDSFQPSTNTIGTINKETNAESSGSKQIKDEDCWGDIVSSSICEISGSTNHTNNPNKTGPGDHVSAGICEISASICEISDSTNHTNNPNKTDSDDHIRQFLQTGEESASTQVSTGKRKKS</sequence>
<name>A0A815WDL5_9BILA</name>
<evidence type="ECO:0000313" key="3">
    <source>
        <dbReference type="EMBL" id="CAF4402313.1"/>
    </source>
</evidence>
<reference evidence="2" key="1">
    <citation type="submission" date="2021-02" db="EMBL/GenBank/DDBJ databases">
        <authorList>
            <person name="Nowell W R."/>
        </authorList>
    </citation>
    <scope>NUCLEOTIDE SEQUENCE</scope>
</reference>
<proteinExistence type="predicted"/>